<sequence length="404" mass="42701">MALKLETAQEILLATASVMPAECLPLEQCWQRVLAETVVADTDFPPFDRSPLDGYAVIADEVKHARPDAPVRLHQIENVAAGSVARETVRPGTACRIMTGAPIPPGATGVIRQEDTAVEGDIITIMAGAGAAQNICRRGEEITAGEVVLTAGTVINAGAMGMLAALGKAEPLVYVRPRVALMATGSEIIPVNEPLTPGKIRNSNSYMLSAQVQEAGGQVQLLGEARDDVDAIIELLERAADCDVCITTGGASVGDYDLIGEVFKKMGVKVLFERVSIKPGMPVLAGVKENKLFIGLSGNPAAASISFEQLVRPVLLKMSGRTGWWRPRVRATLAAPFGKSTGAKRFVWARCWQNEAGLLAEPLRLQGNGMLKSAIAANALVVIPENSPPLPAGTEVEVFLLVNA</sequence>
<evidence type="ECO:0000256" key="9">
    <source>
        <dbReference type="ARBA" id="ARBA00022723"/>
    </source>
</evidence>
<evidence type="ECO:0000256" key="12">
    <source>
        <dbReference type="ARBA" id="ARBA00047317"/>
    </source>
</evidence>
<dbReference type="NCBIfam" id="NF045515">
    <property type="entry name" value="Glp_gephyrin"/>
    <property type="match status" value="1"/>
</dbReference>
<dbReference type="Gene3D" id="3.40.980.10">
    <property type="entry name" value="MoaB/Mog-like domain"/>
    <property type="match status" value="1"/>
</dbReference>
<evidence type="ECO:0000259" key="14">
    <source>
        <dbReference type="SMART" id="SM00852"/>
    </source>
</evidence>
<evidence type="ECO:0000313" key="16">
    <source>
        <dbReference type="Proteomes" id="UP000243333"/>
    </source>
</evidence>
<dbReference type="InterPro" id="IPR036688">
    <property type="entry name" value="MoeA_C_domain_IV_sf"/>
</dbReference>
<evidence type="ECO:0000256" key="4">
    <source>
        <dbReference type="ARBA" id="ARBA00010763"/>
    </source>
</evidence>
<comment type="function">
    <text evidence="2 13">Catalyzes the insertion of molybdate into adenylated molybdopterin with the concomitant release of AMP.</text>
</comment>
<keyword evidence="10 13" id="KW-0460">Magnesium</keyword>
<dbReference type="GO" id="GO:0005829">
    <property type="term" value="C:cytosol"/>
    <property type="evidence" value="ECO:0007669"/>
    <property type="project" value="TreeGrafter"/>
</dbReference>
<dbReference type="FunFam" id="3.40.980.10:FF:000004">
    <property type="entry name" value="Molybdopterin molybdenumtransferase"/>
    <property type="match status" value="1"/>
</dbReference>
<dbReference type="UniPathway" id="UPA00344"/>
<dbReference type="GO" id="GO:0046872">
    <property type="term" value="F:metal ion binding"/>
    <property type="evidence" value="ECO:0007669"/>
    <property type="project" value="UniProtKB-UniRule"/>
</dbReference>
<evidence type="ECO:0000256" key="10">
    <source>
        <dbReference type="ARBA" id="ARBA00022842"/>
    </source>
</evidence>
<proteinExistence type="inferred from homology"/>
<dbReference type="SUPFAM" id="SSF53218">
    <property type="entry name" value="Molybdenum cofactor biosynthesis proteins"/>
    <property type="match status" value="1"/>
</dbReference>
<keyword evidence="8 13" id="KW-0808">Transferase</keyword>
<reference evidence="16" key="1">
    <citation type="submission" date="2016-10" db="EMBL/GenBank/DDBJ databases">
        <authorList>
            <person name="Varghese N."/>
            <person name="Submissions S."/>
        </authorList>
    </citation>
    <scope>NUCLEOTIDE SEQUENCE [LARGE SCALE GENOMIC DNA]</scope>
    <source>
        <strain evidence="16">DSM 23256</strain>
    </source>
</reference>
<dbReference type="OrthoDB" id="9804758at2"/>
<accession>A0A1G7NAH8</accession>
<evidence type="ECO:0000256" key="13">
    <source>
        <dbReference type="RuleBase" id="RU365090"/>
    </source>
</evidence>
<dbReference type="InterPro" id="IPR005111">
    <property type="entry name" value="MoeA_C_domain_IV"/>
</dbReference>
<dbReference type="GO" id="GO:0061599">
    <property type="term" value="F:molybdopterin molybdotransferase activity"/>
    <property type="evidence" value="ECO:0007669"/>
    <property type="project" value="UniProtKB-UniRule"/>
</dbReference>
<dbReference type="GO" id="GO:0006777">
    <property type="term" value="P:Mo-molybdopterin cofactor biosynthetic process"/>
    <property type="evidence" value="ECO:0007669"/>
    <property type="project" value="UniProtKB-UniRule"/>
</dbReference>
<keyword evidence="9 13" id="KW-0479">Metal-binding</keyword>
<feature type="domain" description="MoaB/Mog" evidence="14">
    <location>
        <begin position="180"/>
        <end position="317"/>
    </location>
</feature>
<keyword evidence="7 13" id="KW-0500">Molybdenum</keyword>
<dbReference type="AlphaFoldDB" id="A0A1G7NAH8"/>
<dbReference type="InterPro" id="IPR001453">
    <property type="entry name" value="MoaB/Mog_dom"/>
</dbReference>
<dbReference type="CDD" id="cd00887">
    <property type="entry name" value="MoeA"/>
    <property type="match status" value="1"/>
</dbReference>
<dbReference type="InterPro" id="IPR005110">
    <property type="entry name" value="MoeA_linker/N"/>
</dbReference>
<evidence type="ECO:0000256" key="11">
    <source>
        <dbReference type="ARBA" id="ARBA00023150"/>
    </source>
</evidence>
<comment type="cofactor">
    <cofactor evidence="1 13">
        <name>Mg(2+)</name>
        <dbReference type="ChEBI" id="CHEBI:18420"/>
    </cofactor>
</comment>
<dbReference type="EC" id="2.10.1.1" evidence="5 13"/>
<evidence type="ECO:0000256" key="8">
    <source>
        <dbReference type="ARBA" id="ARBA00022679"/>
    </source>
</evidence>
<dbReference type="EMBL" id="FNBU01000022">
    <property type="protein sequence ID" value="SDF70310.1"/>
    <property type="molecule type" value="Genomic_DNA"/>
</dbReference>
<keyword evidence="16" id="KW-1185">Reference proteome</keyword>
<evidence type="ECO:0000256" key="2">
    <source>
        <dbReference type="ARBA" id="ARBA00002901"/>
    </source>
</evidence>
<protein>
    <recommendedName>
        <fullName evidence="6 13">Molybdopterin molybdenumtransferase</fullName>
        <ecNumber evidence="5 13">2.10.1.1</ecNumber>
    </recommendedName>
</protein>
<dbReference type="RefSeq" id="WP_093691290.1">
    <property type="nucleotide sequence ID" value="NZ_FNBU01000022.1"/>
</dbReference>
<comment type="similarity">
    <text evidence="4 13">Belongs to the MoeA family.</text>
</comment>
<organism evidence="15 16">
    <name type="scientific">Sporolituus thermophilus DSM 23256</name>
    <dbReference type="NCBI Taxonomy" id="1123285"/>
    <lineage>
        <taxon>Bacteria</taxon>
        <taxon>Bacillati</taxon>
        <taxon>Bacillota</taxon>
        <taxon>Negativicutes</taxon>
        <taxon>Selenomonadales</taxon>
        <taxon>Sporomusaceae</taxon>
        <taxon>Sporolituus</taxon>
    </lineage>
</organism>
<dbReference type="InterPro" id="IPR036135">
    <property type="entry name" value="MoeA_linker/N_sf"/>
</dbReference>
<dbReference type="SMART" id="SM00852">
    <property type="entry name" value="MoCF_biosynth"/>
    <property type="match status" value="1"/>
</dbReference>
<dbReference type="Pfam" id="PF03454">
    <property type="entry name" value="MoeA_C"/>
    <property type="match status" value="1"/>
</dbReference>
<dbReference type="InterPro" id="IPR038987">
    <property type="entry name" value="MoeA-like"/>
</dbReference>
<evidence type="ECO:0000256" key="3">
    <source>
        <dbReference type="ARBA" id="ARBA00005046"/>
    </source>
</evidence>
<dbReference type="Gene3D" id="3.90.105.10">
    <property type="entry name" value="Molybdopterin biosynthesis moea protein, domain 2"/>
    <property type="match status" value="1"/>
</dbReference>
<dbReference type="Pfam" id="PF03453">
    <property type="entry name" value="MoeA_N"/>
    <property type="match status" value="1"/>
</dbReference>
<keyword evidence="11 13" id="KW-0501">Molybdenum cofactor biosynthesis</keyword>
<dbReference type="Gene3D" id="2.170.190.11">
    <property type="entry name" value="Molybdopterin biosynthesis moea protein, domain 3"/>
    <property type="match status" value="1"/>
</dbReference>
<dbReference type="SUPFAM" id="SSF63882">
    <property type="entry name" value="MoeA N-terminal region -like"/>
    <property type="match status" value="1"/>
</dbReference>
<name>A0A1G7NAH8_9FIRM</name>
<dbReference type="PANTHER" id="PTHR10192:SF5">
    <property type="entry name" value="GEPHYRIN"/>
    <property type="match status" value="1"/>
</dbReference>
<dbReference type="PANTHER" id="PTHR10192">
    <property type="entry name" value="MOLYBDOPTERIN BIOSYNTHESIS PROTEIN"/>
    <property type="match status" value="1"/>
</dbReference>
<evidence type="ECO:0000313" key="15">
    <source>
        <dbReference type="EMBL" id="SDF70310.1"/>
    </source>
</evidence>
<dbReference type="NCBIfam" id="TIGR00177">
    <property type="entry name" value="molyb_syn"/>
    <property type="match status" value="1"/>
</dbReference>
<evidence type="ECO:0000256" key="6">
    <source>
        <dbReference type="ARBA" id="ARBA00021108"/>
    </source>
</evidence>
<comment type="catalytic activity">
    <reaction evidence="12">
        <text>adenylyl-molybdopterin + molybdate = Mo-molybdopterin + AMP + H(+)</text>
        <dbReference type="Rhea" id="RHEA:35047"/>
        <dbReference type="ChEBI" id="CHEBI:15378"/>
        <dbReference type="ChEBI" id="CHEBI:36264"/>
        <dbReference type="ChEBI" id="CHEBI:62727"/>
        <dbReference type="ChEBI" id="CHEBI:71302"/>
        <dbReference type="ChEBI" id="CHEBI:456215"/>
        <dbReference type="EC" id="2.10.1.1"/>
    </reaction>
</comment>
<evidence type="ECO:0000256" key="7">
    <source>
        <dbReference type="ARBA" id="ARBA00022505"/>
    </source>
</evidence>
<dbReference type="Pfam" id="PF00994">
    <property type="entry name" value="MoCF_biosynth"/>
    <property type="match status" value="1"/>
</dbReference>
<dbReference type="SUPFAM" id="SSF63867">
    <property type="entry name" value="MoeA C-terminal domain-like"/>
    <property type="match status" value="1"/>
</dbReference>
<dbReference type="Proteomes" id="UP000243333">
    <property type="component" value="Unassembled WGS sequence"/>
</dbReference>
<evidence type="ECO:0000256" key="1">
    <source>
        <dbReference type="ARBA" id="ARBA00001946"/>
    </source>
</evidence>
<comment type="pathway">
    <text evidence="3 13">Cofactor biosynthesis; molybdopterin biosynthesis.</text>
</comment>
<dbReference type="STRING" id="1123285.SAMN05660235_02461"/>
<dbReference type="InterPro" id="IPR036425">
    <property type="entry name" value="MoaB/Mog-like_dom_sf"/>
</dbReference>
<gene>
    <name evidence="15" type="ORF">SAMN05660235_02461</name>
</gene>
<dbReference type="Gene3D" id="2.40.340.10">
    <property type="entry name" value="MoeA, C-terminal, domain IV"/>
    <property type="match status" value="1"/>
</dbReference>
<evidence type="ECO:0000256" key="5">
    <source>
        <dbReference type="ARBA" id="ARBA00013269"/>
    </source>
</evidence>